<reference evidence="1 2" key="1">
    <citation type="journal article" name="Front. Microbiol.">
        <title>Sugar Metabolism of the First Thermophilic Planctomycete Thermogutta terrifontis: Comparative Genomic and Transcriptomic Approaches.</title>
        <authorList>
            <person name="Elcheninov A.G."/>
            <person name="Menzel P."/>
            <person name="Gudbergsdottir S.R."/>
            <person name="Slesarev A.I."/>
            <person name="Kadnikov V.V."/>
            <person name="Krogh A."/>
            <person name="Bonch-Osmolovskaya E.A."/>
            <person name="Peng X."/>
            <person name="Kublanov I.V."/>
        </authorList>
    </citation>
    <scope>NUCLEOTIDE SEQUENCE [LARGE SCALE GENOMIC DNA]</scope>
    <source>
        <strain evidence="1 2">R1</strain>
    </source>
</reference>
<dbReference type="AlphaFoldDB" id="A0A286RDQ5"/>
<evidence type="ECO:0000313" key="1">
    <source>
        <dbReference type="EMBL" id="ASV74094.1"/>
    </source>
</evidence>
<keyword evidence="2" id="KW-1185">Reference proteome</keyword>
<gene>
    <name evidence="1" type="ORF">THTE_1492</name>
</gene>
<proteinExistence type="predicted"/>
<evidence type="ECO:0008006" key="3">
    <source>
        <dbReference type="Google" id="ProtNLM"/>
    </source>
</evidence>
<sequence>MNAELLSREEWELILELLEREEADLHCEIRHARFYDVRELLKQKKDMIGRLIERIRSLVSEPVASSA</sequence>
<dbReference type="Proteomes" id="UP000215086">
    <property type="component" value="Chromosome"/>
</dbReference>
<organism evidence="1 2">
    <name type="scientific">Thermogutta terrifontis</name>
    <dbReference type="NCBI Taxonomy" id="1331910"/>
    <lineage>
        <taxon>Bacteria</taxon>
        <taxon>Pseudomonadati</taxon>
        <taxon>Planctomycetota</taxon>
        <taxon>Planctomycetia</taxon>
        <taxon>Pirellulales</taxon>
        <taxon>Thermoguttaceae</taxon>
        <taxon>Thermogutta</taxon>
    </lineage>
</organism>
<dbReference type="EMBL" id="CP018477">
    <property type="protein sequence ID" value="ASV74094.1"/>
    <property type="molecule type" value="Genomic_DNA"/>
</dbReference>
<protein>
    <recommendedName>
        <fullName evidence="3">50S ribosomal protein L29</fullName>
    </recommendedName>
</protein>
<dbReference type="KEGG" id="ttf:THTE_1492"/>
<dbReference type="RefSeq" id="WP_095414516.1">
    <property type="nucleotide sequence ID" value="NZ_CP018477.1"/>
</dbReference>
<evidence type="ECO:0000313" key="2">
    <source>
        <dbReference type="Proteomes" id="UP000215086"/>
    </source>
</evidence>
<accession>A0A286RDQ5</accession>
<name>A0A286RDQ5_9BACT</name>